<evidence type="ECO:0000313" key="2">
    <source>
        <dbReference type="EMBL" id="KQL49467.1"/>
    </source>
</evidence>
<protein>
    <submittedName>
        <fullName evidence="2">Uncharacterized protein</fullName>
    </submittedName>
</protein>
<comment type="caution">
    <text evidence="2">The sequence shown here is derived from an EMBL/GenBank/DDBJ whole genome shotgun (WGS) entry which is preliminary data.</text>
</comment>
<feature type="transmembrane region" description="Helical" evidence="1">
    <location>
        <begin position="35"/>
        <end position="58"/>
    </location>
</feature>
<name>A0ABR5ND72_BRECH</name>
<keyword evidence="1" id="KW-0472">Membrane</keyword>
<evidence type="ECO:0000256" key="1">
    <source>
        <dbReference type="SAM" id="Phobius"/>
    </source>
</evidence>
<keyword evidence="1" id="KW-0812">Transmembrane</keyword>
<keyword evidence="3" id="KW-1185">Reference proteome</keyword>
<sequence>MSYIIATILWLLSLLFLAFLSYINQDDLLGIGVVFANAALAAVFTSVYLFFMFLVWLFQRRVNL</sequence>
<keyword evidence="1" id="KW-1133">Transmembrane helix</keyword>
<dbReference type="EMBL" id="LJJB01000007">
    <property type="protein sequence ID" value="KQL49467.1"/>
    <property type="molecule type" value="Genomic_DNA"/>
</dbReference>
<gene>
    <name evidence="2" type="ORF">AN963_06885</name>
</gene>
<dbReference type="Proteomes" id="UP000051063">
    <property type="component" value="Unassembled WGS sequence"/>
</dbReference>
<reference evidence="2 3" key="1">
    <citation type="submission" date="2015-09" db="EMBL/GenBank/DDBJ databases">
        <title>Genome sequencing project for genomic taxonomy and phylogenomics of Bacillus-like bacteria.</title>
        <authorList>
            <person name="Liu B."/>
            <person name="Wang J."/>
            <person name="Zhu Y."/>
            <person name="Liu G."/>
            <person name="Chen Q."/>
            <person name="Chen Z."/>
            <person name="Lan J."/>
            <person name="Che J."/>
            <person name="Ge C."/>
            <person name="Shi H."/>
            <person name="Pan Z."/>
            <person name="Liu X."/>
        </authorList>
    </citation>
    <scope>NUCLEOTIDE SEQUENCE [LARGE SCALE GENOMIC DNA]</scope>
    <source>
        <strain evidence="2 3">DSM 8552</strain>
    </source>
</reference>
<accession>A0ABR5ND72</accession>
<proteinExistence type="predicted"/>
<organism evidence="2 3">
    <name type="scientific">Brevibacillus choshinensis</name>
    <dbReference type="NCBI Taxonomy" id="54911"/>
    <lineage>
        <taxon>Bacteria</taxon>
        <taxon>Bacillati</taxon>
        <taxon>Bacillota</taxon>
        <taxon>Bacilli</taxon>
        <taxon>Bacillales</taxon>
        <taxon>Paenibacillaceae</taxon>
        <taxon>Brevibacillus</taxon>
    </lineage>
</organism>
<evidence type="ECO:0000313" key="3">
    <source>
        <dbReference type="Proteomes" id="UP000051063"/>
    </source>
</evidence>